<dbReference type="InterPro" id="IPR002110">
    <property type="entry name" value="Ankyrin_rpt"/>
</dbReference>
<feature type="repeat" description="ANK" evidence="3">
    <location>
        <begin position="51"/>
        <end position="83"/>
    </location>
</feature>
<name>A0A1Y2AY53_9FUNG</name>
<dbReference type="Gene3D" id="1.25.40.20">
    <property type="entry name" value="Ankyrin repeat-containing domain"/>
    <property type="match status" value="2"/>
</dbReference>
<protein>
    <submittedName>
        <fullName evidence="4">Ankyrin</fullName>
    </submittedName>
</protein>
<dbReference type="PROSITE" id="PS50088">
    <property type="entry name" value="ANK_REPEAT"/>
    <property type="match status" value="1"/>
</dbReference>
<dbReference type="SMART" id="SM00248">
    <property type="entry name" value="ANK"/>
    <property type="match status" value="3"/>
</dbReference>
<evidence type="ECO:0000256" key="2">
    <source>
        <dbReference type="ARBA" id="ARBA00023043"/>
    </source>
</evidence>
<evidence type="ECO:0000256" key="1">
    <source>
        <dbReference type="ARBA" id="ARBA00022737"/>
    </source>
</evidence>
<dbReference type="AlphaFoldDB" id="A0A1Y2AY53"/>
<dbReference type="InterPro" id="IPR051165">
    <property type="entry name" value="Multifunctional_ANK_Repeat"/>
</dbReference>
<dbReference type="EMBL" id="MCOG01000192">
    <property type="protein sequence ID" value="ORY27523.1"/>
    <property type="molecule type" value="Genomic_DNA"/>
</dbReference>
<dbReference type="SUPFAM" id="SSF48403">
    <property type="entry name" value="Ankyrin repeat"/>
    <property type="match status" value="1"/>
</dbReference>
<keyword evidence="5" id="KW-1185">Reference proteome</keyword>
<organism evidence="4 5">
    <name type="scientific">Neocallimastix californiae</name>
    <dbReference type="NCBI Taxonomy" id="1754190"/>
    <lineage>
        <taxon>Eukaryota</taxon>
        <taxon>Fungi</taxon>
        <taxon>Fungi incertae sedis</taxon>
        <taxon>Chytridiomycota</taxon>
        <taxon>Chytridiomycota incertae sedis</taxon>
        <taxon>Neocallimastigomycetes</taxon>
        <taxon>Neocallimastigales</taxon>
        <taxon>Neocallimastigaceae</taxon>
        <taxon>Neocallimastix</taxon>
    </lineage>
</organism>
<comment type="caution">
    <text evidence="4">The sequence shown here is derived from an EMBL/GenBank/DDBJ whole genome shotgun (WGS) entry which is preliminary data.</text>
</comment>
<dbReference type="PANTHER" id="PTHR24123">
    <property type="entry name" value="ANKYRIN REPEAT-CONTAINING"/>
    <property type="match status" value="1"/>
</dbReference>
<dbReference type="Pfam" id="PF12796">
    <property type="entry name" value="Ank_2"/>
    <property type="match status" value="1"/>
</dbReference>
<evidence type="ECO:0000256" key="3">
    <source>
        <dbReference type="PROSITE-ProRule" id="PRU00023"/>
    </source>
</evidence>
<dbReference type="PROSITE" id="PS50297">
    <property type="entry name" value="ANK_REP_REGION"/>
    <property type="match status" value="1"/>
</dbReference>
<dbReference type="OrthoDB" id="194358at2759"/>
<dbReference type="STRING" id="1754190.A0A1Y2AY53"/>
<dbReference type="PANTHER" id="PTHR24123:SF141">
    <property type="entry name" value="ANKYRIN 2, ISOFORM U"/>
    <property type="match status" value="1"/>
</dbReference>
<gene>
    <name evidence="4" type="ORF">LY90DRAFT_513396</name>
</gene>
<dbReference type="Pfam" id="PF13637">
    <property type="entry name" value="Ank_4"/>
    <property type="match status" value="1"/>
</dbReference>
<reference evidence="4 5" key="1">
    <citation type="submission" date="2016-08" db="EMBL/GenBank/DDBJ databases">
        <title>A Parts List for Fungal Cellulosomes Revealed by Comparative Genomics.</title>
        <authorList>
            <consortium name="DOE Joint Genome Institute"/>
            <person name="Haitjema C.H."/>
            <person name="Gilmore S.P."/>
            <person name="Henske J.K."/>
            <person name="Solomon K.V."/>
            <person name="De Groot R."/>
            <person name="Kuo A."/>
            <person name="Mondo S.J."/>
            <person name="Salamov A.A."/>
            <person name="Labutti K."/>
            <person name="Zhao Z."/>
            <person name="Chiniquy J."/>
            <person name="Barry K."/>
            <person name="Brewer H.M."/>
            <person name="Purvine S.O."/>
            <person name="Wright A.T."/>
            <person name="Boxma B."/>
            <person name="Van Alen T."/>
            <person name="Hackstein J.H."/>
            <person name="Baker S.E."/>
            <person name="Grigoriev I.V."/>
            <person name="O'Malley M.A."/>
        </authorList>
    </citation>
    <scope>NUCLEOTIDE SEQUENCE [LARGE SCALE GENOMIC DNA]</scope>
    <source>
        <strain evidence="4 5">G1</strain>
    </source>
</reference>
<dbReference type="InterPro" id="IPR036770">
    <property type="entry name" value="Ankyrin_rpt-contain_sf"/>
</dbReference>
<dbReference type="Proteomes" id="UP000193920">
    <property type="component" value="Unassembled WGS sequence"/>
</dbReference>
<keyword evidence="2 3" id="KW-0040">ANK repeat</keyword>
<evidence type="ECO:0000313" key="5">
    <source>
        <dbReference type="Proteomes" id="UP000193920"/>
    </source>
</evidence>
<keyword evidence="1" id="KW-0677">Repeat</keyword>
<accession>A0A1Y2AY53</accession>
<evidence type="ECO:0000313" key="4">
    <source>
        <dbReference type="EMBL" id="ORY27523.1"/>
    </source>
</evidence>
<proteinExistence type="predicted"/>
<sequence>MVQYSVKHGADIHHCDDFGPQALKFSCKCNNVKDVNYLLYHGTNINKGSKNRNTSLMITYKHNHIEIVKYLIKQGVDINICEIKRSTALVKKNERNINIYEIFQTLFITHAIQIKNLELIQYIEDNNLIVKSNANCIIKGLIDAFINNDFSLVRYMFENGANINIIDDNNRANSVDKYEKSPLCHLLNAIQEKLFRGSIKFEENENINKKKIFEILKFSLENGADVNLRNNFGESFLMKACQTSNFEIA</sequence>